<dbReference type="SFLD" id="SFLDS00029">
    <property type="entry name" value="Radical_SAM"/>
    <property type="match status" value="1"/>
</dbReference>
<dbReference type="InterPro" id="IPR006638">
    <property type="entry name" value="Elp3/MiaA/NifB-like_rSAM"/>
</dbReference>
<dbReference type="AlphaFoldDB" id="A6FZD3"/>
<keyword evidence="3" id="KW-0479">Metal-binding</keyword>
<dbReference type="InterPro" id="IPR050377">
    <property type="entry name" value="Radical_SAM_PqqE_MftC-like"/>
</dbReference>
<accession>A6FZD3</accession>
<dbReference type="Proteomes" id="UP000005801">
    <property type="component" value="Unassembled WGS sequence"/>
</dbReference>
<dbReference type="STRING" id="391625.PPSIR1_25596"/>
<protein>
    <submittedName>
        <fullName evidence="8">Nitrite reductase</fullName>
    </submittedName>
</protein>
<dbReference type="GO" id="GO:0046872">
    <property type="term" value="F:metal ion binding"/>
    <property type="evidence" value="ECO:0007669"/>
    <property type="project" value="UniProtKB-KW"/>
</dbReference>
<dbReference type="SMART" id="SM00729">
    <property type="entry name" value="Elp3"/>
    <property type="match status" value="1"/>
</dbReference>
<keyword evidence="2" id="KW-0949">S-adenosyl-L-methionine</keyword>
<evidence type="ECO:0000256" key="6">
    <source>
        <dbReference type="SAM" id="MobiDB-lite"/>
    </source>
</evidence>
<reference evidence="8 9" key="1">
    <citation type="submission" date="2007-06" db="EMBL/GenBank/DDBJ databases">
        <authorList>
            <person name="Shimkets L."/>
            <person name="Ferriera S."/>
            <person name="Johnson J."/>
            <person name="Kravitz S."/>
            <person name="Beeson K."/>
            <person name="Sutton G."/>
            <person name="Rogers Y.-H."/>
            <person name="Friedman R."/>
            <person name="Frazier M."/>
            <person name="Venter J.C."/>
        </authorList>
    </citation>
    <scope>NUCLEOTIDE SEQUENCE [LARGE SCALE GENOMIC DNA]</scope>
    <source>
        <strain evidence="8 9">SIR-1</strain>
    </source>
</reference>
<evidence type="ECO:0000313" key="8">
    <source>
        <dbReference type="EMBL" id="EDM81017.1"/>
    </source>
</evidence>
<dbReference type="RefSeq" id="WP_006969832.1">
    <property type="nucleotide sequence ID" value="NZ_ABCS01000006.1"/>
</dbReference>
<dbReference type="GO" id="GO:0051536">
    <property type="term" value="F:iron-sulfur cluster binding"/>
    <property type="evidence" value="ECO:0007669"/>
    <property type="project" value="UniProtKB-KW"/>
</dbReference>
<dbReference type="PROSITE" id="PS51918">
    <property type="entry name" value="RADICAL_SAM"/>
    <property type="match status" value="1"/>
</dbReference>
<evidence type="ECO:0000256" key="3">
    <source>
        <dbReference type="ARBA" id="ARBA00022723"/>
    </source>
</evidence>
<dbReference type="Pfam" id="PF04055">
    <property type="entry name" value="Radical_SAM"/>
    <property type="match status" value="1"/>
</dbReference>
<dbReference type="Gene3D" id="3.20.20.70">
    <property type="entry name" value="Aldolase class I"/>
    <property type="match status" value="1"/>
</dbReference>
<organism evidence="8 9">
    <name type="scientific">Plesiocystis pacifica SIR-1</name>
    <dbReference type="NCBI Taxonomy" id="391625"/>
    <lineage>
        <taxon>Bacteria</taxon>
        <taxon>Pseudomonadati</taxon>
        <taxon>Myxococcota</taxon>
        <taxon>Polyangia</taxon>
        <taxon>Nannocystales</taxon>
        <taxon>Nannocystaceae</taxon>
        <taxon>Plesiocystis</taxon>
    </lineage>
</organism>
<evidence type="ECO:0000256" key="4">
    <source>
        <dbReference type="ARBA" id="ARBA00023004"/>
    </source>
</evidence>
<gene>
    <name evidence="8" type="ORF">PPSIR1_25596</name>
</gene>
<comment type="cofactor">
    <cofactor evidence="1">
        <name>[4Fe-4S] cluster</name>
        <dbReference type="ChEBI" id="CHEBI:49883"/>
    </cofactor>
</comment>
<dbReference type="OrthoDB" id="5485132at2"/>
<sequence length="402" mass="45495">MANIGYIQVVRHCNHFCGFCSNPTTPYTHTFESMKVLVDDFVERGYFGVILTGGEPSLHPELPEICRYATDQGLHVRMITNGTRLAKKAFAKEMAEAGLKLVHVSIYSLIEEVEDELRGTPGTLPVALQALDNANEFGIDVNINCVINKLNADHLDLNIRYFLEHHPYIRHFVWNNLDPSMGRAEVNQDQFTPRLADFELSLQRALRMLERTGRTFRVEKVPLCYMTDFGWASTETRKIVKGEERIVHFLDDKQTVRQTNWGHMYAEVCEQCSLRSICGGVFDRGGAYDPAELHPVFVDRDALVRKIIEDPNDPSFASITLEQWKARFDGPPAPSKEEHRNAEMPPELMQTESGPSVGLVTDKSKRLFEAKRKAESKKAAKSGVSLEKTDIVARVLEGEEAR</sequence>
<evidence type="ECO:0000256" key="5">
    <source>
        <dbReference type="ARBA" id="ARBA00023014"/>
    </source>
</evidence>
<dbReference type="PANTHER" id="PTHR11228">
    <property type="entry name" value="RADICAL SAM DOMAIN PROTEIN"/>
    <property type="match status" value="1"/>
</dbReference>
<dbReference type="SUPFAM" id="SSF102114">
    <property type="entry name" value="Radical SAM enzymes"/>
    <property type="match status" value="1"/>
</dbReference>
<keyword evidence="5" id="KW-0411">Iron-sulfur</keyword>
<comment type="caution">
    <text evidence="8">The sequence shown here is derived from an EMBL/GenBank/DDBJ whole genome shotgun (WGS) entry which is preliminary data.</text>
</comment>
<dbReference type="SFLD" id="SFLDG01067">
    <property type="entry name" value="SPASM/twitch_domain_containing"/>
    <property type="match status" value="1"/>
</dbReference>
<evidence type="ECO:0000259" key="7">
    <source>
        <dbReference type="PROSITE" id="PS51918"/>
    </source>
</evidence>
<dbReference type="InterPro" id="IPR007197">
    <property type="entry name" value="rSAM"/>
</dbReference>
<keyword evidence="9" id="KW-1185">Reference proteome</keyword>
<feature type="domain" description="Radical SAM core" evidence="7">
    <location>
        <begin position="1"/>
        <end position="211"/>
    </location>
</feature>
<keyword evidence="4" id="KW-0408">Iron</keyword>
<evidence type="ECO:0000256" key="2">
    <source>
        <dbReference type="ARBA" id="ARBA00022691"/>
    </source>
</evidence>
<dbReference type="CDD" id="cd01335">
    <property type="entry name" value="Radical_SAM"/>
    <property type="match status" value="1"/>
</dbReference>
<proteinExistence type="predicted"/>
<name>A6FZD3_9BACT</name>
<dbReference type="InterPro" id="IPR013785">
    <property type="entry name" value="Aldolase_TIM"/>
</dbReference>
<evidence type="ECO:0000256" key="1">
    <source>
        <dbReference type="ARBA" id="ARBA00001966"/>
    </source>
</evidence>
<dbReference type="eggNOG" id="COG0535">
    <property type="taxonomic scope" value="Bacteria"/>
</dbReference>
<evidence type="ECO:0000313" key="9">
    <source>
        <dbReference type="Proteomes" id="UP000005801"/>
    </source>
</evidence>
<dbReference type="GO" id="GO:0003824">
    <property type="term" value="F:catalytic activity"/>
    <property type="evidence" value="ECO:0007669"/>
    <property type="project" value="InterPro"/>
</dbReference>
<dbReference type="InterPro" id="IPR058240">
    <property type="entry name" value="rSAM_sf"/>
</dbReference>
<feature type="region of interest" description="Disordered" evidence="6">
    <location>
        <begin position="327"/>
        <end position="361"/>
    </location>
</feature>
<dbReference type="PANTHER" id="PTHR11228:SF7">
    <property type="entry name" value="PQQA PEPTIDE CYCLASE"/>
    <property type="match status" value="1"/>
</dbReference>
<dbReference type="EMBL" id="ABCS01000006">
    <property type="protein sequence ID" value="EDM81017.1"/>
    <property type="molecule type" value="Genomic_DNA"/>
</dbReference>